<keyword evidence="6" id="KW-1015">Disulfide bond</keyword>
<dbReference type="PROSITE" id="PS51362">
    <property type="entry name" value="TGF_BETA_2"/>
    <property type="match status" value="1"/>
</dbReference>
<evidence type="ECO:0000256" key="5">
    <source>
        <dbReference type="ARBA" id="ARBA00023030"/>
    </source>
</evidence>
<proteinExistence type="inferred from homology"/>
<dbReference type="GO" id="GO:0030116">
    <property type="term" value="F:glial cell-derived neurotrophic factor receptor binding"/>
    <property type="evidence" value="ECO:0007669"/>
    <property type="project" value="InterPro"/>
</dbReference>
<evidence type="ECO:0000256" key="4">
    <source>
        <dbReference type="ARBA" id="ARBA00022729"/>
    </source>
</evidence>
<dbReference type="Proteomes" id="UP000694388">
    <property type="component" value="Unplaced"/>
</dbReference>
<dbReference type="InterPro" id="IPR029034">
    <property type="entry name" value="Cystine-knot_cytokine"/>
</dbReference>
<reference evidence="11" key="1">
    <citation type="submission" date="2025-08" db="UniProtKB">
        <authorList>
            <consortium name="Ensembl"/>
        </authorList>
    </citation>
    <scope>IDENTIFICATION</scope>
</reference>
<feature type="compositionally biased region" description="Basic residues" evidence="8">
    <location>
        <begin position="92"/>
        <end position="111"/>
    </location>
</feature>
<keyword evidence="12" id="KW-1185">Reference proteome</keyword>
<dbReference type="InterPro" id="IPR001839">
    <property type="entry name" value="TGF-b_C"/>
</dbReference>
<keyword evidence="5 7" id="KW-0339">Growth factor</keyword>
<evidence type="ECO:0000313" key="12">
    <source>
        <dbReference type="Proteomes" id="UP000694388"/>
    </source>
</evidence>
<feature type="domain" description="TGF-beta family profile" evidence="10">
    <location>
        <begin position="109"/>
        <end position="214"/>
    </location>
</feature>
<organism evidence="11 12">
    <name type="scientific">Eptatretus burgeri</name>
    <name type="common">Inshore hagfish</name>
    <dbReference type="NCBI Taxonomy" id="7764"/>
    <lineage>
        <taxon>Eukaryota</taxon>
        <taxon>Metazoa</taxon>
        <taxon>Chordata</taxon>
        <taxon>Craniata</taxon>
        <taxon>Vertebrata</taxon>
        <taxon>Cyclostomata</taxon>
        <taxon>Myxini</taxon>
        <taxon>Myxiniformes</taxon>
        <taxon>Myxinidae</taxon>
        <taxon>Eptatretinae</taxon>
        <taxon>Eptatretus</taxon>
    </lineage>
</organism>
<comment type="similarity">
    <text evidence="2">Belongs to the TGF-beta family. GDNF subfamily.</text>
</comment>
<evidence type="ECO:0000259" key="10">
    <source>
        <dbReference type="PROSITE" id="PS51362"/>
    </source>
</evidence>
<evidence type="ECO:0000256" key="1">
    <source>
        <dbReference type="ARBA" id="ARBA00004613"/>
    </source>
</evidence>
<dbReference type="GeneTree" id="ENSGT00950000182993"/>
<dbReference type="SUPFAM" id="SSF57501">
    <property type="entry name" value="Cystine-knot cytokines"/>
    <property type="match status" value="1"/>
</dbReference>
<accession>A0A8C4QUE8</accession>
<evidence type="ECO:0000256" key="7">
    <source>
        <dbReference type="RuleBase" id="RU000354"/>
    </source>
</evidence>
<dbReference type="Ensembl" id="ENSEBUT00000020231.1">
    <property type="protein sequence ID" value="ENSEBUP00000019655.1"/>
    <property type="gene ID" value="ENSEBUG00000012207.1"/>
</dbReference>
<evidence type="ECO:0000256" key="2">
    <source>
        <dbReference type="ARBA" id="ARBA00009832"/>
    </source>
</evidence>
<protein>
    <recommendedName>
        <fullName evidence="10">TGF-beta family profile domain-containing protein</fullName>
    </recommendedName>
</protein>
<dbReference type="GO" id="GO:0048731">
    <property type="term" value="P:system development"/>
    <property type="evidence" value="ECO:0007669"/>
    <property type="project" value="UniProtKB-ARBA"/>
</dbReference>
<dbReference type="Pfam" id="PF00019">
    <property type="entry name" value="TGF_beta"/>
    <property type="match status" value="1"/>
</dbReference>
<dbReference type="OMA" id="CEDRRIT"/>
<evidence type="ECO:0000256" key="3">
    <source>
        <dbReference type="ARBA" id="ARBA00022525"/>
    </source>
</evidence>
<dbReference type="GO" id="GO:0005576">
    <property type="term" value="C:extracellular region"/>
    <property type="evidence" value="ECO:0007669"/>
    <property type="project" value="UniProtKB-SubCell"/>
</dbReference>
<dbReference type="GO" id="GO:0030971">
    <property type="term" value="F:receptor tyrosine kinase binding"/>
    <property type="evidence" value="ECO:0007669"/>
    <property type="project" value="InterPro"/>
</dbReference>
<dbReference type="Gene3D" id="2.10.90.10">
    <property type="entry name" value="Cystine-knot cytokines"/>
    <property type="match status" value="1"/>
</dbReference>
<dbReference type="PANTHER" id="PTHR12173">
    <property type="entry name" value="GDNF SUBFAMILY OF TGF-BETA FAMILY"/>
    <property type="match status" value="1"/>
</dbReference>
<reference evidence="11" key="2">
    <citation type="submission" date="2025-09" db="UniProtKB">
        <authorList>
            <consortium name="Ensembl"/>
        </authorList>
    </citation>
    <scope>IDENTIFICATION</scope>
</reference>
<name>A0A8C4QUE8_EPTBU</name>
<dbReference type="AlphaFoldDB" id="A0A8C4QUE8"/>
<dbReference type="InterPro" id="IPR043401">
    <property type="entry name" value="GDNF_fam"/>
</dbReference>
<evidence type="ECO:0000256" key="8">
    <source>
        <dbReference type="SAM" id="MobiDB-lite"/>
    </source>
</evidence>
<comment type="subcellular location">
    <subcellularLocation>
        <location evidence="1">Secreted</location>
    </subcellularLocation>
</comment>
<keyword evidence="4 9" id="KW-0732">Signal</keyword>
<feature type="signal peptide" evidence="9">
    <location>
        <begin position="1"/>
        <end position="28"/>
    </location>
</feature>
<evidence type="ECO:0000313" key="11">
    <source>
        <dbReference type="Ensembl" id="ENSEBUP00000019655.1"/>
    </source>
</evidence>
<sequence>MNFLEHGSWRALCALSLCLVLLISSILTSPVDYLHNRSAEGALAKAVAVPLTPQNSIASGEVLAQKFISSCTTPVPLMDKPHGSAATPRAVARSRHSRQRPRGKLGRTRRKRRRHILKSPFCKLQQRLVAVRDLGLGFDSDEVIDFGFCSGTCEDRRITYDVVISHLAKSDAAISRARESNPCCRPKSFVNSAFLDNNNDYHSIQVSAAACVCMV</sequence>
<evidence type="ECO:0000256" key="9">
    <source>
        <dbReference type="SAM" id="SignalP"/>
    </source>
</evidence>
<keyword evidence="3" id="KW-0964">Secreted</keyword>
<feature type="chain" id="PRO_5034893019" description="TGF-beta family profile domain-containing protein" evidence="9">
    <location>
        <begin position="29"/>
        <end position="215"/>
    </location>
</feature>
<feature type="region of interest" description="Disordered" evidence="8">
    <location>
        <begin position="79"/>
        <end position="111"/>
    </location>
</feature>
<evidence type="ECO:0000256" key="6">
    <source>
        <dbReference type="ARBA" id="ARBA00023157"/>
    </source>
</evidence>
<dbReference type="GO" id="GO:0008083">
    <property type="term" value="F:growth factor activity"/>
    <property type="evidence" value="ECO:0007669"/>
    <property type="project" value="UniProtKB-KW"/>
</dbReference>